<dbReference type="EMBL" id="JABBWD010000061">
    <property type="protein sequence ID" value="KAG1771087.1"/>
    <property type="molecule type" value="Genomic_DNA"/>
</dbReference>
<dbReference type="OrthoDB" id="10527884at2759"/>
<name>A0A9P6ZLE1_9AGAM</name>
<gene>
    <name evidence="1" type="ORF">EV702DRAFT_1049119</name>
</gene>
<evidence type="ECO:0000313" key="1">
    <source>
        <dbReference type="EMBL" id="KAG1771087.1"/>
    </source>
</evidence>
<dbReference type="AlphaFoldDB" id="A0A9P6ZLE1"/>
<protein>
    <submittedName>
        <fullName evidence="1">Uncharacterized protein</fullName>
    </submittedName>
</protein>
<comment type="caution">
    <text evidence="1">The sequence shown here is derived from an EMBL/GenBank/DDBJ whole genome shotgun (WGS) entry which is preliminary data.</text>
</comment>
<keyword evidence="2" id="KW-1185">Reference proteome</keyword>
<evidence type="ECO:0000313" key="2">
    <source>
        <dbReference type="Proteomes" id="UP000714275"/>
    </source>
</evidence>
<dbReference type="PROSITE" id="PS51257">
    <property type="entry name" value="PROKAR_LIPOPROTEIN"/>
    <property type="match status" value="1"/>
</dbReference>
<dbReference type="Proteomes" id="UP000714275">
    <property type="component" value="Unassembled WGS sequence"/>
</dbReference>
<sequence>MGTKQRSSDGGGQVIHAVVGSCGYLELPLADPEVIHLKSIRLGGLIPELKIIEDRQISDVLYSSLRILELEAACFRGELEETLHDIMNARAKHGVGIRTLRLAECRDLQAEPGAMV</sequence>
<proteinExistence type="predicted"/>
<accession>A0A9P6ZLE1</accession>
<reference evidence="1" key="1">
    <citation type="journal article" date="2020" name="New Phytol.">
        <title>Comparative genomics reveals dynamic genome evolution in host specialist ectomycorrhizal fungi.</title>
        <authorList>
            <person name="Lofgren L.A."/>
            <person name="Nguyen N.H."/>
            <person name="Vilgalys R."/>
            <person name="Ruytinx J."/>
            <person name="Liao H.L."/>
            <person name="Branco S."/>
            <person name="Kuo A."/>
            <person name="LaButti K."/>
            <person name="Lipzen A."/>
            <person name="Andreopoulos W."/>
            <person name="Pangilinan J."/>
            <person name="Riley R."/>
            <person name="Hundley H."/>
            <person name="Na H."/>
            <person name="Barry K."/>
            <person name="Grigoriev I.V."/>
            <person name="Stajich J.E."/>
            <person name="Kennedy P.G."/>
        </authorList>
    </citation>
    <scope>NUCLEOTIDE SEQUENCE</scope>
    <source>
        <strain evidence="1">DOB743</strain>
    </source>
</reference>
<organism evidence="1 2">
    <name type="scientific">Suillus placidus</name>
    <dbReference type="NCBI Taxonomy" id="48579"/>
    <lineage>
        <taxon>Eukaryota</taxon>
        <taxon>Fungi</taxon>
        <taxon>Dikarya</taxon>
        <taxon>Basidiomycota</taxon>
        <taxon>Agaricomycotina</taxon>
        <taxon>Agaricomycetes</taxon>
        <taxon>Agaricomycetidae</taxon>
        <taxon>Boletales</taxon>
        <taxon>Suillineae</taxon>
        <taxon>Suillaceae</taxon>
        <taxon>Suillus</taxon>
    </lineage>
</organism>